<dbReference type="AlphaFoldDB" id="A0A0A1UFR1"/>
<dbReference type="Proteomes" id="UP000014680">
    <property type="component" value="Unassembled WGS sequence"/>
</dbReference>
<reference evidence="1 2" key="1">
    <citation type="submission" date="2012-10" db="EMBL/GenBank/DDBJ databases">
        <authorList>
            <person name="Zafar N."/>
            <person name="Inman J."/>
            <person name="Hall N."/>
            <person name="Lorenzi H."/>
            <person name="Caler E."/>
        </authorList>
    </citation>
    <scope>NUCLEOTIDE SEQUENCE [LARGE SCALE GENOMIC DNA]</scope>
    <source>
        <strain evidence="1 2">IP1</strain>
    </source>
</reference>
<gene>
    <name evidence="1" type="ORF">EIN_508920</name>
</gene>
<protein>
    <submittedName>
        <fullName evidence="1">Uncharacterized protein</fullName>
    </submittedName>
</protein>
<dbReference type="EMBL" id="KB206320">
    <property type="protein sequence ID" value="ELP92881.1"/>
    <property type="molecule type" value="Genomic_DNA"/>
</dbReference>
<dbReference type="KEGG" id="eiv:EIN_508920"/>
<keyword evidence="2" id="KW-1185">Reference proteome</keyword>
<organism evidence="1 2">
    <name type="scientific">Entamoeba invadens IP1</name>
    <dbReference type="NCBI Taxonomy" id="370355"/>
    <lineage>
        <taxon>Eukaryota</taxon>
        <taxon>Amoebozoa</taxon>
        <taxon>Evosea</taxon>
        <taxon>Archamoebae</taxon>
        <taxon>Mastigamoebida</taxon>
        <taxon>Entamoebidae</taxon>
        <taxon>Entamoeba</taxon>
    </lineage>
</organism>
<proteinExistence type="predicted"/>
<dbReference type="VEuPathDB" id="AmoebaDB:EIN_508920"/>
<accession>A0A0A1UFR1</accession>
<dbReference type="RefSeq" id="XP_004259652.1">
    <property type="nucleotide sequence ID" value="XM_004259604.1"/>
</dbReference>
<evidence type="ECO:0000313" key="2">
    <source>
        <dbReference type="Proteomes" id="UP000014680"/>
    </source>
</evidence>
<name>A0A0A1UFR1_ENTIV</name>
<dbReference type="GeneID" id="14891816"/>
<sequence length="628" mass="71897">MTHKLPLYTPKISLYSEVELDEYCYSKDMNTLVTNSKLLIHPLENCSYKSQNQRVKPSHSKYIYSDRPKFQRRSHRYVKKQKSAKVVNHSASKSIKTHAPKEKNLNGFIQQVETPIVDTQIIQQTPPPVSQISQPSIPIQPTQNDENVLSGNLDVIQDSTPSHLFIQTPFFEYKPNQQFHIQQIQQNVGVADQLNSQFLTQIPTTQQNQQQEITSVFDTGINQNTPFVNQQPTVVQQQANTSIGTALPTMPVANQNTLPVDVIQNNIKNVFQQSQSQQVTNPFINPNVDPNAIVDIQQYNNQIFNNTSSLMPNPTQNAPPMNVQQNTFQQNSLQQSQSQQQVTIPITDTNVNQNTVVQQQTSQPIGTALPTMPVANQNTLSVDVQQNPLQQNVFQQSQPQTYPPVINQNGNQNTLIMDNQNTFVQQQGNQPTGIDTMQSTNQHPLYVTSAPGIVIELNKNTMTTTEDNTLRNPEQVNQYNTECVPTNEELEAFYHGRPIDTRQNEVNGAMKEDVIKRGFSSLDINEMFYHRYSKYYYIDWKTKQLFYHIGPIENTPRVLKELSYSEYYYLKLYDGVIDDELFGKVRNFYKRDQTIDLTELIQDKQKEKTYGGHSVFAFLYGNKMEMAN</sequence>
<evidence type="ECO:0000313" key="1">
    <source>
        <dbReference type="EMBL" id="ELP92881.1"/>
    </source>
</evidence>